<dbReference type="Pfam" id="PF06863">
    <property type="entry name" value="DUF1254"/>
    <property type="match status" value="1"/>
</dbReference>
<keyword evidence="4" id="KW-1185">Reference proteome</keyword>
<dbReference type="GeneID" id="27363192"/>
<dbReference type="RefSeq" id="XP_016256925.1">
    <property type="nucleotide sequence ID" value="XM_016412744.1"/>
</dbReference>
<dbReference type="InterPro" id="IPR010621">
    <property type="entry name" value="DUF1214"/>
</dbReference>
<name>A0A0D2DLV8_9EURO</name>
<reference evidence="3 4" key="1">
    <citation type="submission" date="2015-01" db="EMBL/GenBank/DDBJ databases">
        <title>The Genome Sequence of Exophiala oligosperma CBS72588.</title>
        <authorList>
            <consortium name="The Broad Institute Genomics Platform"/>
            <person name="Cuomo C."/>
            <person name="de Hoog S."/>
            <person name="Gorbushina A."/>
            <person name="Stielow B."/>
            <person name="Teixiera M."/>
            <person name="Abouelleil A."/>
            <person name="Chapman S.B."/>
            <person name="Priest M."/>
            <person name="Young S.K."/>
            <person name="Wortman J."/>
            <person name="Nusbaum C."/>
            <person name="Birren B."/>
        </authorList>
    </citation>
    <scope>NUCLEOTIDE SEQUENCE [LARGE SCALE GENOMIC DNA]</scope>
    <source>
        <strain evidence="3 4">CBS 72588</strain>
    </source>
</reference>
<feature type="domain" description="DUF1214" evidence="1">
    <location>
        <begin position="334"/>
        <end position="427"/>
    </location>
</feature>
<dbReference type="AlphaFoldDB" id="A0A0D2DLV8"/>
<sequence>MPSDSPTRQYGYPLFAFGRFAKKQGSPVNVLYHEQDVIKPGWTKVVRPNNDTMYSSIFYDLSQSDMVISVPKFDGRFWSFSFFDMYGNHYASVMGLDDHRPGNYRLTFAEDQFGLHLKGNGSEEQGVLHSPTPYGVWTVRILLKDQKDDVKNVHAFQNQIKLNMVPRLHPTDVPAFDLRIFSEVAGSAESPVSEPEQVLRLTAALSRYNLSEVVQDRGWIAHVLEKAGICGDGTFVQPPHTSLAAAVEAANMSVKALKMTAGFVRNQGNGWYTNAPMICGNFRSFYPARYLVAMRGYLGVSSDQAIYPSYVPAGSTAEIPDVQVGPRQAIKFTFSGEPLLRPLGFWSLSLYNKDQLFVPNQLEQYALGDRNDLKCIDGTPLKDRKDGKFEILIQPADVPPPKAWHSNWLPAPPGGGEISFTLRVFGSSPAMSDGSYEYPKVTLMNAITE</sequence>
<dbReference type="InterPro" id="IPR010679">
    <property type="entry name" value="DUF1254"/>
</dbReference>
<evidence type="ECO:0000313" key="4">
    <source>
        <dbReference type="Proteomes" id="UP000053342"/>
    </source>
</evidence>
<proteinExistence type="predicted"/>
<dbReference type="HOGENOM" id="CLU_027269_0_0_1"/>
<evidence type="ECO:0000259" key="2">
    <source>
        <dbReference type="Pfam" id="PF06863"/>
    </source>
</evidence>
<dbReference type="Gene3D" id="2.60.120.600">
    <property type="entry name" value="Domain of unknown function DUF1214, C-terminal domain"/>
    <property type="match status" value="1"/>
</dbReference>
<dbReference type="InterPro" id="IPR037050">
    <property type="entry name" value="DUF1254_sf"/>
</dbReference>
<dbReference type="OrthoDB" id="2018906at2759"/>
<dbReference type="VEuPathDB" id="FungiDB:PV06_11118"/>
<gene>
    <name evidence="3" type="ORF">PV06_11118</name>
</gene>
<dbReference type="PANTHER" id="PTHR36509:SF2">
    <property type="entry name" value="BLL3101 PROTEIN"/>
    <property type="match status" value="1"/>
</dbReference>
<evidence type="ECO:0000259" key="1">
    <source>
        <dbReference type="Pfam" id="PF06742"/>
    </source>
</evidence>
<evidence type="ECO:0008006" key="5">
    <source>
        <dbReference type="Google" id="ProtNLM"/>
    </source>
</evidence>
<dbReference type="Pfam" id="PF06742">
    <property type="entry name" value="DUF1214"/>
    <property type="match status" value="1"/>
</dbReference>
<accession>A0A0D2DLV8</accession>
<dbReference type="SUPFAM" id="SSF160935">
    <property type="entry name" value="VPA0735-like"/>
    <property type="match status" value="1"/>
</dbReference>
<dbReference type="Proteomes" id="UP000053342">
    <property type="component" value="Unassembled WGS sequence"/>
</dbReference>
<dbReference type="PANTHER" id="PTHR36509">
    <property type="entry name" value="BLL3101 PROTEIN"/>
    <property type="match status" value="1"/>
</dbReference>
<evidence type="ECO:0000313" key="3">
    <source>
        <dbReference type="EMBL" id="KIW36709.1"/>
    </source>
</evidence>
<protein>
    <recommendedName>
        <fullName evidence="5">DUF1254 domain-containing protein</fullName>
    </recommendedName>
</protein>
<dbReference type="InterPro" id="IPR037049">
    <property type="entry name" value="DUF1214_C_sf"/>
</dbReference>
<dbReference type="EMBL" id="KN847350">
    <property type="protein sequence ID" value="KIW36709.1"/>
    <property type="molecule type" value="Genomic_DNA"/>
</dbReference>
<organism evidence="3 4">
    <name type="scientific">Exophiala oligosperma</name>
    <dbReference type="NCBI Taxonomy" id="215243"/>
    <lineage>
        <taxon>Eukaryota</taxon>
        <taxon>Fungi</taxon>
        <taxon>Dikarya</taxon>
        <taxon>Ascomycota</taxon>
        <taxon>Pezizomycotina</taxon>
        <taxon>Eurotiomycetes</taxon>
        <taxon>Chaetothyriomycetidae</taxon>
        <taxon>Chaetothyriales</taxon>
        <taxon>Herpotrichiellaceae</taxon>
        <taxon>Exophiala</taxon>
    </lineage>
</organism>
<feature type="domain" description="DUF1254" evidence="2">
    <location>
        <begin position="28"/>
        <end position="162"/>
    </location>
</feature>
<dbReference type="Gene3D" id="2.60.40.1610">
    <property type="entry name" value="Domain of unknown function DUF1254"/>
    <property type="match status" value="1"/>
</dbReference>